<name>A0A654LYC9_9ARCH</name>
<evidence type="ECO:0000313" key="2">
    <source>
        <dbReference type="EMBL" id="ALI36235.1"/>
    </source>
</evidence>
<dbReference type="GeneID" id="60422011"/>
<proteinExistence type="predicted"/>
<dbReference type="PANTHER" id="PTHR35245">
    <property type="match status" value="1"/>
</dbReference>
<dbReference type="EMBL" id="CP012850">
    <property type="protein sequence ID" value="ALI36235.1"/>
    <property type="molecule type" value="Genomic_DNA"/>
</dbReference>
<dbReference type="AlphaFoldDB" id="A0A654LYC9"/>
<dbReference type="Proteomes" id="UP000058925">
    <property type="component" value="Chromosome"/>
</dbReference>
<organism evidence="2 3">
    <name type="scientific">Candidatus Nitrosocosmicus oleophilus</name>
    <dbReference type="NCBI Taxonomy" id="1353260"/>
    <lineage>
        <taxon>Archaea</taxon>
        <taxon>Nitrososphaerota</taxon>
        <taxon>Nitrososphaeria</taxon>
        <taxon>Nitrososphaerales</taxon>
        <taxon>Nitrososphaeraceae</taxon>
        <taxon>Candidatus Nitrosocosmicus</taxon>
    </lineage>
</organism>
<dbReference type="PANTHER" id="PTHR35245:SF2">
    <property type="entry name" value="DISINTEGRIN DOMAIN-CONTAINING PROTEIN"/>
    <property type="match status" value="1"/>
</dbReference>
<evidence type="ECO:0000256" key="1">
    <source>
        <dbReference type="SAM" id="MobiDB-lite"/>
    </source>
</evidence>
<evidence type="ECO:0000313" key="3">
    <source>
        <dbReference type="Proteomes" id="UP000058925"/>
    </source>
</evidence>
<accession>A0A654LYC9</accession>
<reference evidence="3" key="1">
    <citation type="submission" date="2015-10" db="EMBL/GenBank/DDBJ databases">
        <title>Niche specialization of a soil ammonia-oxidizing archaeon, Candidatus Nitrosocosmicus oleophilus.</title>
        <authorList>
            <person name="Jung M.-Y."/>
            <person name="Rhee S.-K."/>
        </authorList>
    </citation>
    <scope>NUCLEOTIDE SEQUENCE [LARGE SCALE GENOMIC DNA]</scope>
    <source>
        <strain evidence="3">MY3</strain>
    </source>
</reference>
<keyword evidence="3" id="KW-1185">Reference proteome</keyword>
<feature type="region of interest" description="Disordered" evidence="1">
    <location>
        <begin position="254"/>
        <end position="280"/>
    </location>
</feature>
<dbReference type="OrthoDB" id="11692at2157"/>
<sequence>MVSQSYENKFGIKLSDDQRISNLDSNGLIKTEELVQKIPLYNEKLDVTKRSENGNLKIEKKWITVKKEIEIPLKYEEIFINDKVFDSYSDKEKGEIFFHIKSKISDAFLREKTDEKDIKQPEPTGSEVEIVCWDPEGFESNKNVVSEIPISLSYVTIADQTGIQQADQTGIQQADQTGIQQADQTGIQQADQTGIQQADQTGIQQADQTGIQQADQTGIQQADQTGIQQADQTGIQQADQTGIQQADQTGIQQADQTGIQQADQTGIQQADQTGIQQADQTDTQETFELWGEEIIIDKKMVKLAEIVIKKYQVNEKRKIDVEVNREKLTLKFPGNFKEEIS</sequence>
<gene>
    <name evidence="2" type="ORF">NMY3_02033</name>
</gene>
<dbReference type="KEGG" id="taa:NMY3_02033"/>
<dbReference type="RefSeq" id="WP_196815542.1">
    <property type="nucleotide sequence ID" value="NZ_CP012850.1"/>
</dbReference>
<protein>
    <submittedName>
        <fullName evidence="2">Uncharacterized protein</fullName>
    </submittedName>
</protein>